<gene>
    <name evidence="10" type="ORF">EI684_07410</name>
</gene>
<feature type="domain" description="ABC transmembrane type-2" evidence="9">
    <location>
        <begin position="269"/>
        <end position="494"/>
    </location>
</feature>
<evidence type="ECO:0000313" key="11">
    <source>
        <dbReference type="Proteomes" id="UP000280307"/>
    </source>
</evidence>
<comment type="subcellular location">
    <subcellularLocation>
        <location evidence="1">Cell membrane</location>
        <topology evidence="1">Multi-pass membrane protein</topology>
    </subcellularLocation>
</comment>
<feature type="transmembrane region" description="Helical" evidence="8">
    <location>
        <begin position="411"/>
        <end position="432"/>
    </location>
</feature>
<dbReference type="PANTHER" id="PTHR30294:SF29">
    <property type="entry name" value="MULTIDRUG ABC TRANSPORTER PERMEASE YBHS-RELATED"/>
    <property type="match status" value="1"/>
</dbReference>
<feature type="transmembrane region" description="Helical" evidence="8">
    <location>
        <begin position="351"/>
        <end position="374"/>
    </location>
</feature>
<evidence type="ECO:0000256" key="1">
    <source>
        <dbReference type="ARBA" id="ARBA00004651"/>
    </source>
</evidence>
<dbReference type="EMBL" id="RSAS01000283">
    <property type="protein sequence ID" value="RRR74309.1"/>
    <property type="molecule type" value="Genomic_DNA"/>
</dbReference>
<sequence>MQRWLIRVRAYFLKEVNEIRRQPLLILSLIIGPLLVLILFGSTYVQSTPQVRTGLVVPAEGLRGINEEEIFLLIGLNFDLRLITSERAEAEAQLANGELDLVQVLPGNIVTALRSGYNPIIEFHSAAINPMTEGWIQYLAYAQINEINKAILRTTAAQAQVDAADFRVRLTDAEGKVIDLEQNLSEAGRQASRENIRELVDLTNRIEALLPAQDTLTALGPELASMRPTLRRLRSNLQEFEQAIANDTLELYLLEIAQARSDIQLINGSLEIFVNTPPDRLVSPVGQRYTNIRGNAYPAVVYYSPGVLALLVQHTAITLGALALVRERLMGAFEVFRVAPVSLSQMLIGKYLGYTIFIGLASGVLIGAMALLGVPMLGSWFTFGGLLLLLIIASLGIGFLISALSGSDSQAIQLAMISLLLSIFFSGFFIALDSFAPAALPVAYAIPMTHGLAGLQQIMLRGLAPDSTTWLGLSAIASLSFLLVMVITGRQMRQA</sequence>
<dbReference type="InterPro" id="IPR047817">
    <property type="entry name" value="ABC2_TM_bact-type"/>
</dbReference>
<keyword evidence="4" id="KW-1003">Cell membrane</keyword>
<evidence type="ECO:0000259" key="9">
    <source>
        <dbReference type="PROSITE" id="PS51012"/>
    </source>
</evidence>
<evidence type="ECO:0000256" key="7">
    <source>
        <dbReference type="ARBA" id="ARBA00023136"/>
    </source>
</evidence>
<feature type="transmembrane region" description="Helical" evidence="8">
    <location>
        <begin position="380"/>
        <end position="404"/>
    </location>
</feature>
<protein>
    <submittedName>
        <fullName evidence="10">ABC-2 transporter permease</fullName>
    </submittedName>
</protein>
<keyword evidence="5 8" id="KW-0812">Transmembrane</keyword>
<comment type="similarity">
    <text evidence="2">Belongs to the ABC-2 integral membrane protein family.</text>
</comment>
<dbReference type="InterPro" id="IPR013525">
    <property type="entry name" value="ABC2_TM"/>
</dbReference>
<evidence type="ECO:0000256" key="5">
    <source>
        <dbReference type="ARBA" id="ARBA00022692"/>
    </source>
</evidence>
<feature type="transmembrane region" description="Helical" evidence="8">
    <location>
        <begin position="469"/>
        <end position="489"/>
    </location>
</feature>
<keyword evidence="3" id="KW-0813">Transport</keyword>
<organism evidence="10 11">
    <name type="scientific">Candidatus Viridilinea halotolerans</name>
    <dbReference type="NCBI Taxonomy" id="2491704"/>
    <lineage>
        <taxon>Bacteria</taxon>
        <taxon>Bacillati</taxon>
        <taxon>Chloroflexota</taxon>
        <taxon>Chloroflexia</taxon>
        <taxon>Chloroflexales</taxon>
        <taxon>Chloroflexineae</taxon>
        <taxon>Oscillochloridaceae</taxon>
        <taxon>Candidatus Viridilinea</taxon>
    </lineage>
</organism>
<evidence type="ECO:0000313" key="10">
    <source>
        <dbReference type="EMBL" id="RRR74309.1"/>
    </source>
</evidence>
<dbReference type="AlphaFoldDB" id="A0A426U3C1"/>
<evidence type="ECO:0000256" key="2">
    <source>
        <dbReference type="ARBA" id="ARBA00007783"/>
    </source>
</evidence>
<dbReference type="PANTHER" id="PTHR30294">
    <property type="entry name" value="MEMBRANE COMPONENT OF ABC TRANSPORTER YHHJ-RELATED"/>
    <property type="match status" value="1"/>
</dbReference>
<reference evidence="10 11" key="1">
    <citation type="submission" date="2018-12" db="EMBL/GenBank/DDBJ databases">
        <title>Genome Sequence of Candidatus Viridilinea halotolerans isolated from saline sulfide-rich spring.</title>
        <authorList>
            <person name="Grouzdev D.S."/>
            <person name="Burganskaya E.I."/>
            <person name="Krutkina M.S."/>
            <person name="Sukhacheva M.V."/>
            <person name="Gorlenko V.M."/>
        </authorList>
    </citation>
    <scope>NUCLEOTIDE SEQUENCE [LARGE SCALE GENOMIC DNA]</scope>
    <source>
        <strain evidence="10">Chok-6</strain>
    </source>
</reference>
<evidence type="ECO:0000256" key="8">
    <source>
        <dbReference type="SAM" id="Phobius"/>
    </source>
</evidence>
<dbReference type="GO" id="GO:0140359">
    <property type="term" value="F:ABC-type transporter activity"/>
    <property type="evidence" value="ECO:0007669"/>
    <property type="project" value="InterPro"/>
</dbReference>
<name>A0A426U3C1_9CHLR</name>
<evidence type="ECO:0000256" key="4">
    <source>
        <dbReference type="ARBA" id="ARBA00022475"/>
    </source>
</evidence>
<evidence type="ECO:0000256" key="6">
    <source>
        <dbReference type="ARBA" id="ARBA00022989"/>
    </source>
</evidence>
<dbReference type="Pfam" id="PF12698">
    <property type="entry name" value="ABC2_membrane_3"/>
    <property type="match status" value="1"/>
</dbReference>
<dbReference type="GO" id="GO:0005886">
    <property type="term" value="C:plasma membrane"/>
    <property type="evidence" value="ECO:0007669"/>
    <property type="project" value="UniProtKB-SubCell"/>
</dbReference>
<accession>A0A426U3C1</accession>
<keyword evidence="7 8" id="KW-0472">Membrane</keyword>
<dbReference type="Proteomes" id="UP000280307">
    <property type="component" value="Unassembled WGS sequence"/>
</dbReference>
<feature type="transmembrane region" description="Helical" evidence="8">
    <location>
        <begin position="24"/>
        <end position="45"/>
    </location>
</feature>
<keyword evidence="6 8" id="KW-1133">Transmembrane helix</keyword>
<comment type="caution">
    <text evidence="10">The sequence shown here is derived from an EMBL/GenBank/DDBJ whole genome shotgun (WGS) entry which is preliminary data.</text>
</comment>
<dbReference type="PROSITE" id="PS51012">
    <property type="entry name" value="ABC_TM2"/>
    <property type="match status" value="1"/>
</dbReference>
<evidence type="ECO:0000256" key="3">
    <source>
        <dbReference type="ARBA" id="ARBA00022448"/>
    </source>
</evidence>
<dbReference type="InterPro" id="IPR051449">
    <property type="entry name" value="ABC-2_transporter_component"/>
</dbReference>
<proteinExistence type="inferred from homology"/>